<dbReference type="GO" id="GO:0070006">
    <property type="term" value="F:metalloaminopeptidase activity"/>
    <property type="evidence" value="ECO:0007669"/>
    <property type="project" value="TreeGrafter"/>
</dbReference>
<dbReference type="AlphaFoldDB" id="A0A4Y2PBF4"/>
<keyword evidence="1" id="KW-0645">Protease</keyword>
<dbReference type="GO" id="GO:0043171">
    <property type="term" value="P:peptide catabolic process"/>
    <property type="evidence" value="ECO:0007669"/>
    <property type="project" value="TreeGrafter"/>
</dbReference>
<dbReference type="Proteomes" id="UP000499080">
    <property type="component" value="Unassembled WGS sequence"/>
</dbReference>
<feature type="compositionally biased region" description="Basic and acidic residues" evidence="2">
    <location>
        <begin position="127"/>
        <end position="142"/>
    </location>
</feature>
<feature type="region of interest" description="Disordered" evidence="2">
    <location>
        <begin position="501"/>
        <end position="521"/>
    </location>
</feature>
<keyword evidence="5" id="KW-1185">Reference proteome</keyword>
<dbReference type="PANTHER" id="PTHR11533:SF276">
    <property type="entry name" value="GLUTAMYL AMINOPEPTIDASE"/>
    <property type="match status" value="1"/>
</dbReference>
<gene>
    <name evidence="4" type="ORF">AVEN_270670_1</name>
</gene>
<dbReference type="SUPFAM" id="SSF63737">
    <property type="entry name" value="Leukotriene A4 hydrolase N-terminal domain"/>
    <property type="match status" value="1"/>
</dbReference>
<protein>
    <recommendedName>
        <fullName evidence="3">Aminopeptidase N-like N-terminal domain-containing protein</fullName>
    </recommendedName>
</protein>
<proteinExistence type="predicted"/>
<evidence type="ECO:0000256" key="1">
    <source>
        <dbReference type="ARBA" id="ARBA00022438"/>
    </source>
</evidence>
<dbReference type="Gene3D" id="1.25.50.20">
    <property type="match status" value="1"/>
</dbReference>
<dbReference type="EMBL" id="BGPR01010700">
    <property type="protein sequence ID" value="GBN47567.1"/>
    <property type="molecule type" value="Genomic_DNA"/>
</dbReference>
<dbReference type="GO" id="GO:0005737">
    <property type="term" value="C:cytoplasm"/>
    <property type="evidence" value="ECO:0007669"/>
    <property type="project" value="TreeGrafter"/>
</dbReference>
<evidence type="ECO:0000313" key="5">
    <source>
        <dbReference type="Proteomes" id="UP000499080"/>
    </source>
</evidence>
<dbReference type="GO" id="GO:0008270">
    <property type="term" value="F:zinc ion binding"/>
    <property type="evidence" value="ECO:0007669"/>
    <property type="project" value="TreeGrafter"/>
</dbReference>
<feature type="compositionally biased region" description="Polar residues" evidence="2">
    <location>
        <begin position="501"/>
        <end position="511"/>
    </location>
</feature>
<dbReference type="InterPro" id="IPR042097">
    <property type="entry name" value="Aminopeptidase_N-like_N_sf"/>
</dbReference>
<feature type="compositionally biased region" description="Basic and acidic residues" evidence="2">
    <location>
        <begin position="151"/>
        <end position="163"/>
    </location>
</feature>
<evidence type="ECO:0000259" key="3">
    <source>
        <dbReference type="Pfam" id="PF17900"/>
    </source>
</evidence>
<dbReference type="GO" id="GO:0016020">
    <property type="term" value="C:membrane"/>
    <property type="evidence" value="ECO:0007669"/>
    <property type="project" value="TreeGrafter"/>
</dbReference>
<dbReference type="GO" id="GO:0042277">
    <property type="term" value="F:peptide binding"/>
    <property type="evidence" value="ECO:0007669"/>
    <property type="project" value="TreeGrafter"/>
</dbReference>
<dbReference type="InterPro" id="IPR045357">
    <property type="entry name" value="Aminopeptidase_N-like_N"/>
</dbReference>
<evidence type="ECO:0000256" key="2">
    <source>
        <dbReference type="SAM" id="MobiDB-lite"/>
    </source>
</evidence>
<feature type="region of interest" description="Disordered" evidence="2">
    <location>
        <begin position="89"/>
        <end position="193"/>
    </location>
</feature>
<dbReference type="GO" id="GO:0005615">
    <property type="term" value="C:extracellular space"/>
    <property type="evidence" value="ECO:0007669"/>
    <property type="project" value="TreeGrafter"/>
</dbReference>
<dbReference type="GO" id="GO:0006508">
    <property type="term" value="P:proteolysis"/>
    <property type="evidence" value="ECO:0007669"/>
    <property type="project" value="TreeGrafter"/>
</dbReference>
<keyword evidence="1" id="KW-0031">Aminopeptidase</keyword>
<dbReference type="OrthoDB" id="8064882at2759"/>
<feature type="domain" description="Aminopeptidase N-like N-terminal" evidence="3">
    <location>
        <begin position="344"/>
        <end position="458"/>
    </location>
</feature>
<organism evidence="4 5">
    <name type="scientific">Araneus ventricosus</name>
    <name type="common">Orbweaver spider</name>
    <name type="synonym">Epeira ventricosa</name>
    <dbReference type="NCBI Taxonomy" id="182803"/>
    <lineage>
        <taxon>Eukaryota</taxon>
        <taxon>Metazoa</taxon>
        <taxon>Ecdysozoa</taxon>
        <taxon>Arthropoda</taxon>
        <taxon>Chelicerata</taxon>
        <taxon>Arachnida</taxon>
        <taxon>Araneae</taxon>
        <taxon>Araneomorphae</taxon>
        <taxon>Entelegynae</taxon>
        <taxon>Araneoidea</taxon>
        <taxon>Araneidae</taxon>
        <taxon>Araneus</taxon>
    </lineage>
</organism>
<name>A0A4Y2PBF4_ARAVE</name>
<dbReference type="Gene3D" id="2.60.40.1730">
    <property type="entry name" value="tricorn interacting facor f3 domain"/>
    <property type="match status" value="1"/>
</dbReference>
<evidence type="ECO:0000313" key="4">
    <source>
        <dbReference type="EMBL" id="GBN47567.1"/>
    </source>
</evidence>
<comment type="caution">
    <text evidence="4">The sequence shown here is derived from an EMBL/GenBank/DDBJ whole genome shotgun (WGS) entry which is preliminary data.</text>
</comment>
<dbReference type="PANTHER" id="PTHR11533">
    <property type="entry name" value="PROTEASE M1 ZINC METALLOPROTEASE"/>
    <property type="match status" value="1"/>
</dbReference>
<keyword evidence="1" id="KW-0378">Hydrolase</keyword>
<sequence>MRHELDSPNLSGHLPPPPPAIFPKGNGYGLWFAGIIGPPTALISEADLRISPPLKKSQPHFRSTFVAVKGELLDPPEAPRLLVAHHHHRARVPQRKPGVPQPRLGTLPELDAGTGDPLEPAQPGVQLRHERDREGGALELHVEQVPAGGVRRPEEDHHERTGARQEALPHPQVPGLRDGPREGPQPGLLHHPVVHRRQPGGQAARLELHSRQLAGAGREIHFEQQIPRKCREEDLQLLHDGEAAGGGSFHLRAFIQKPHLDFMLIERIYYRVFQNSIYKLLGKMRSFFAKYPDAGAGKRRRQQALEAVQNNIRWIQSHVQGLQEWLEVEGPTPWYSPRLPSHVVPEHYDLHLHPSLTQGRFKGRVSIFVALQKPTDRLLVHAAKLLNVSAAQVWSLRESIESEKMEIQERAYNEENEYLVLKMGEKLPFGRYRLYFEFEGPLTLSLKGFYKSSYLDPQTQQRKNDESCKLKEAFIWTTTFKNIFTDHHNRVDTCPTSYRYNTSSSLPSTEVSPRRECLEDP</sequence>
<dbReference type="Pfam" id="PF17900">
    <property type="entry name" value="Peptidase_M1_N"/>
    <property type="match status" value="1"/>
</dbReference>
<reference evidence="4 5" key="1">
    <citation type="journal article" date="2019" name="Sci. Rep.">
        <title>Orb-weaving spider Araneus ventricosus genome elucidates the spidroin gene catalogue.</title>
        <authorList>
            <person name="Kono N."/>
            <person name="Nakamura H."/>
            <person name="Ohtoshi R."/>
            <person name="Moran D.A.P."/>
            <person name="Shinohara A."/>
            <person name="Yoshida Y."/>
            <person name="Fujiwara M."/>
            <person name="Mori M."/>
            <person name="Tomita M."/>
            <person name="Arakawa K."/>
        </authorList>
    </citation>
    <scope>NUCLEOTIDE SEQUENCE [LARGE SCALE GENOMIC DNA]</scope>
</reference>
<accession>A0A4Y2PBF4</accession>
<feature type="compositionally biased region" description="Basic and acidic residues" evidence="2">
    <location>
        <begin position="512"/>
        <end position="521"/>
    </location>
</feature>
<dbReference type="InterPro" id="IPR050344">
    <property type="entry name" value="Peptidase_M1_aminopeptidases"/>
</dbReference>